<dbReference type="InterPro" id="IPR017508">
    <property type="entry name" value="HipA_N1"/>
</dbReference>
<evidence type="ECO:0000256" key="3">
    <source>
        <dbReference type="ARBA" id="ARBA00022777"/>
    </source>
</evidence>
<keyword evidence="3" id="KW-0418">Kinase</keyword>
<dbReference type="Pfam" id="PF07804">
    <property type="entry name" value="HipA_C"/>
    <property type="match status" value="1"/>
</dbReference>
<dbReference type="GO" id="GO:0004674">
    <property type="term" value="F:protein serine/threonine kinase activity"/>
    <property type="evidence" value="ECO:0007669"/>
    <property type="project" value="TreeGrafter"/>
</dbReference>
<keyword evidence="2" id="KW-0808">Transferase</keyword>
<evidence type="ECO:0000313" key="7">
    <source>
        <dbReference type="Proteomes" id="UP000038200"/>
    </source>
</evidence>
<proteinExistence type="inferred from homology"/>
<evidence type="ECO:0000256" key="1">
    <source>
        <dbReference type="ARBA" id="ARBA00010164"/>
    </source>
</evidence>
<evidence type="ECO:0000259" key="5">
    <source>
        <dbReference type="Pfam" id="PF13657"/>
    </source>
</evidence>
<evidence type="ECO:0000256" key="2">
    <source>
        <dbReference type="ARBA" id="ARBA00022679"/>
    </source>
</evidence>
<name>A0A0B7IWQ6_9FLAO</name>
<evidence type="ECO:0000313" key="6">
    <source>
        <dbReference type="EMBL" id="CEN54413.1"/>
    </source>
</evidence>
<feature type="domain" description="HipA-like C-terminal" evidence="4">
    <location>
        <begin position="167"/>
        <end position="397"/>
    </location>
</feature>
<dbReference type="Proteomes" id="UP000038200">
    <property type="component" value="Unassembled WGS sequence"/>
</dbReference>
<dbReference type="EMBL" id="CDOL01000282">
    <property type="protein sequence ID" value="CEN54413.1"/>
    <property type="molecule type" value="Genomic_DNA"/>
</dbReference>
<comment type="similarity">
    <text evidence="1">Belongs to the HipA Ser/Thr kinase family.</text>
</comment>
<feature type="domain" description="HipA N-terminal subdomain 1" evidence="5">
    <location>
        <begin position="5"/>
        <end position="116"/>
    </location>
</feature>
<sequence>MDRVKVIKDNEIVGYCFWDNNKGITKFDYAQDFVKKGEELSPIVMPLHKKTFISSPRPEDETFKNLPPLLADALPDSFGNKLINEWFLKRNIKQGDLNPVERLAFLANRGMGALEFQPIIESPRADGLIKVADLLDVVNAIYFRKEDVSEPLNDYQQGLETLIHIGSSAGGARAKALLAINEKTNEIKAGDINQGEGFEYYLIKFDGLKDGKIIEPGGYGIVEYTYYEIAKMSGVDMTDCQLYQENGRSHFMTKRFDRNIDNSKNHIQTVCGLTGIDFNQQGNFSYEQLHRLTQMLTRSQMEVEKMFRRMVFNTIGMNNDDHLKNFSFMIKDGKWQLTPAYDMTFSYAPNHHWLKRHSIFLHEKLTDFNLKDIMQVAEEFNIKNAEDIVRQTIDSFEKFPTLAKKNGLDTQKIKAINNCLIDNMEMGKFYDITLGKGKRV</sequence>
<evidence type="ECO:0000259" key="4">
    <source>
        <dbReference type="Pfam" id="PF07804"/>
    </source>
</evidence>
<dbReference type="GO" id="GO:0005829">
    <property type="term" value="C:cytosol"/>
    <property type="evidence" value="ECO:0007669"/>
    <property type="project" value="TreeGrafter"/>
</dbReference>
<dbReference type="PANTHER" id="PTHR37419">
    <property type="entry name" value="SERINE/THREONINE-PROTEIN KINASE TOXIN HIPA"/>
    <property type="match status" value="1"/>
</dbReference>
<accession>A0A0B7IWQ6</accession>
<dbReference type="Pfam" id="PF13657">
    <property type="entry name" value="Couple_hipA"/>
    <property type="match status" value="1"/>
</dbReference>
<dbReference type="Gene3D" id="1.10.1070.20">
    <property type="match status" value="1"/>
</dbReference>
<dbReference type="AlphaFoldDB" id="A0A0B7IWQ6"/>
<gene>
    <name evidence="6" type="ORF">CCAND93_890004</name>
</gene>
<dbReference type="RefSeq" id="WP_042010105.1">
    <property type="nucleotide sequence ID" value="NZ_CDOL01000282.1"/>
</dbReference>
<protein>
    <submittedName>
        <fullName evidence="6">HipA-like protein</fullName>
    </submittedName>
</protein>
<dbReference type="InterPro" id="IPR012893">
    <property type="entry name" value="HipA-like_C"/>
</dbReference>
<organism evidence="6 7">
    <name type="scientific">Capnocytophaga canis</name>
    <dbReference type="NCBI Taxonomy" id="1848903"/>
    <lineage>
        <taxon>Bacteria</taxon>
        <taxon>Pseudomonadati</taxon>
        <taxon>Bacteroidota</taxon>
        <taxon>Flavobacteriia</taxon>
        <taxon>Flavobacteriales</taxon>
        <taxon>Flavobacteriaceae</taxon>
        <taxon>Capnocytophaga</taxon>
    </lineage>
</organism>
<reference evidence="6 7" key="1">
    <citation type="submission" date="2015-01" db="EMBL/GenBank/DDBJ databases">
        <authorList>
            <person name="Xiang T."/>
            <person name="Song Y."/>
            <person name="Huang L."/>
            <person name="Wang B."/>
            <person name="Wu P."/>
        </authorList>
    </citation>
    <scope>NUCLEOTIDE SEQUENCE [LARGE SCALE GENOMIC DNA]</scope>
    <source>
        <strain evidence="6 7">CcD93</strain>
    </source>
</reference>
<dbReference type="OrthoDB" id="9805913at2"/>
<dbReference type="InterPro" id="IPR052028">
    <property type="entry name" value="HipA_Ser/Thr_kinase"/>
</dbReference>
<dbReference type="PANTHER" id="PTHR37419:SF8">
    <property type="entry name" value="TOXIN YJJJ"/>
    <property type="match status" value="1"/>
</dbReference>